<evidence type="ECO:0000256" key="10">
    <source>
        <dbReference type="HAMAP-Rule" id="MF_00230"/>
    </source>
</evidence>
<dbReference type="CDD" id="cd02439">
    <property type="entry name" value="DMB-PRT_CobT"/>
    <property type="match status" value="1"/>
</dbReference>
<gene>
    <name evidence="10 11" type="primary">cobT</name>
    <name evidence="11" type="ORF">FPZ52_07930</name>
</gene>
<feature type="active site" description="Proton acceptor" evidence="10">
    <location>
        <position position="306"/>
    </location>
</feature>
<dbReference type="AlphaFoldDB" id="A0A5B8I9E2"/>
<evidence type="ECO:0000256" key="2">
    <source>
        <dbReference type="ARBA" id="ARBA00007110"/>
    </source>
</evidence>
<evidence type="ECO:0000313" key="12">
    <source>
        <dbReference type="Proteomes" id="UP000318483"/>
    </source>
</evidence>
<dbReference type="Gene3D" id="1.10.1610.10">
    <property type="match status" value="1"/>
</dbReference>
<dbReference type="KEGG" id="lit:FPZ52_07930"/>
<evidence type="ECO:0000256" key="8">
    <source>
        <dbReference type="ARBA" id="ARBA00030686"/>
    </source>
</evidence>
<evidence type="ECO:0000256" key="6">
    <source>
        <dbReference type="ARBA" id="ARBA00022676"/>
    </source>
</evidence>
<dbReference type="FunFam" id="3.40.50.10210:FF:000001">
    <property type="entry name" value="Nicotinate-nucleotide--dimethylbenzimidazole phosphoribosyltransferase"/>
    <property type="match status" value="1"/>
</dbReference>
<dbReference type="InterPro" id="IPR017846">
    <property type="entry name" value="Nict_dMeBzImd_PRibTrfase_bact"/>
</dbReference>
<dbReference type="InterPro" id="IPR036087">
    <property type="entry name" value="Nict_dMeBzImd_PRibTrfase_sf"/>
</dbReference>
<organism evidence="11 12">
    <name type="scientific">Qingshengfaniella alkalisoli</name>
    <dbReference type="NCBI Taxonomy" id="2599296"/>
    <lineage>
        <taxon>Bacteria</taxon>
        <taxon>Pseudomonadati</taxon>
        <taxon>Pseudomonadota</taxon>
        <taxon>Alphaproteobacteria</taxon>
        <taxon>Rhodobacterales</taxon>
        <taxon>Paracoccaceae</taxon>
        <taxon>Qingshengfaniella</taxon>
    </lineage>
</organism>
<name>A0A5B8I9E2_9RHOB</name>
<dbReference type="HAMAP" id="MF_00230">
    <property type="entry name" value="CobT"/>
    <property type="match status" value="1"/>
</dbReference>
<dbReference type="GO" id="GO:0009236">
    <property type="term" value="P:cobalamin biosynthetic process"/>
    <property type="evidence" value="ECO:0007669"/>
    <property type="project" value="UniProtKB-UniRule"/>
</dbReference>
<dbReference type="OrthoDB" id="9781491at2"/>
<dbReference type="EMBL" id="CP042261">
    <property type="protein sequence ID" value="QDY69556.1"/>
    <property type="molecule type" value="Genomic_DNA"/>
</dbReference>
<accession>A0A5B8I9E2</accession>
<dbReference type="RefSeq" id="WP_146364934.1">
    <property type="nucleotide sequence ID" value="NZ_CP042261.1"/>
</dbReference>
<evidence type="ECO:0000256" key="5">
    <source>
        <dbReference type="ARBA" id="ARBA00022573"/>
    </source>
</evidence>
<dbReference type="InterPro" id="IPR023195">
    <property type="entry name" value="Nict_dMeBzImd_PRibTrfase_N"/>
</dbReference>
<dbReference type="GO" id="GO:0008939">
    <property type="term" value="F:nicotinate-nucleotide-dimethylbenzimidazole phosphoribosyltransferase activity"/>
    <property type="evidence" value="ECO:0007669"/>
    <property type="project" value="UniProtKB-UniRule"/>
</dbReference>
<keyword evidence="5 10" id="KW-0169">Cobalamin biosynthesis</keyword>
<evidence type="ECO:0000256" key="9">
    <source>
        <dbReference type="ARBA" id="ARBA00047340"/>
    </source>
</evidence>
<comment type="similarity">
    <text evidence="2 10">Belongs to the CobT family.</text>
</comment>
<keyword evidence="12" id="KW-1185">Reference proteome</keyword>
<keyword evidence="7 10" id="KW-0808">Transferase</keyword>
<dbReference type="PANTHER" id="PTHR43463">
    <property type="entry name" value="NICOTINATE-NUCLEOTIDE--DIMETHYLBENZIMIDAZOLE PHOSPHORIBOSYLTRANSFERASE"/>
    <property type="match status" value="1"/>
</dbReference>
<sequence>MMDGAVPVSEFTQAIWHKIDTKTKPPGSLGRIEELAVQIAELQQSLTPRMDRCQLTIFAADHGIAHAGVSAFPQQVTRQMVLNFANGGAAANVFARTNGVDLRIVDTGVVGGPFDLEEVLGRRLGDGTANFTGQPAMPAESAETALEQGRALGQDGDWDAVAFGEMGIANTSSATLIAHKISGLPVAKLTGRGTGLDDEALRYKTDVLESAACRTGDLTPLETLAQYGGFEIATMAGAMLGAAGARRVIIVDGFIATSAALVALGLNPSIKPALVFAHRSDEAGHSILLNHLNASPLLDLGMRLGEGSGALLAWPLIKSAAAMLNEMASFEDADVTDGS</sequence>
<comment type="catalytic activity">
    <reaction evidence="9 10">
        <text>5,6-dimethylbenzimidazole + nicotinate beta-D-ribonucleotide = alpha-ribazole 5'-phosphate + nicotinate + H(+)</text>
        <dbReference type="Rhea" id="RHEA:11196"/>
        <dbReference type="ChEBI" id="CHEBI:15378"/>
        <dbReference type="ChEBI" id="CHEBI:15890"/>
        <dbReference type="ChEBI" id="CHEBI:32544"/>
        <dbReference type="ChEBI" id="CHEBI:57502"/>
        <dbReference type="ChEBI" id="CHEBI:57918"/>
        <dbReference type="EC" id="2.4.2.21"/>
    </reaction>
</comment>
<dbReference type="UniPathway" id="UPA00061">
    <property type="reaction ID" value="UER00516"/>
</dbReference>
<evidence type="ECO:0000256" key="7">
    <source>
        <dbReference type="ARBA" id="ARBA00022679"/>
    </source>
</evidence>
<comment type="function">
    <text evidence="10">Catalyzes the synthesis of alpha-ribazole-5'-phosphate from nicotinate mononucleotide (NAMN) and 5,6-dimethylbenzimidazole (DMB).</text>
</comment>
<proteinExistence type="inferred from homology"/>
<reference evidence="11 12" key="1">
    <citation type="submission" date="2019-07" db="EMBL/GenBank/DDBJ databases">
        <title>Litoreibacter alkalisoli sp. nov., isolated from saline-alkaline soil.</title>
        <authorList>
            <person name="Wang S."/>
            <person name="Xu L."/>
            <person name="Xing Y.-T."/>
            <person name="Sun J.-Q."/>
        </authorList>
    </citation>
    <scope>NUCLEOTIDE SEQUENCE [LARGE SCALE GENOMIC DNA]</scope>
    <source>
        <strain evidence="11 12">LN3S51</strain>
    </source>
</reference>
<protein>
    <recommendedName>
        <fullName evidence="4 10">Nicotinate-nucleotide--dimethylbenzimidazole phosphoribosyltransferase</fullName>
        <shortName evidence="10">NN:DBI PRT</shortName>
        <ecNumber evidence="3 10">2.4.2.21</ecNumber>
    </recommendedName>
    <alternativeName>
        <fullName evidence="8 10">N(1)-alpha-phosphoribosyltransferase</fullName>
    </alternativeName>
</protein>
<dbReference type="Gene3D" id="3.40.50.10210">
    <property type="match status" value="1"/>
</dbReference>
<dbReference type="SUPFAM" id="SSF52733">
    <property type="entry name" value="Nicotinate mononucleotide:5,6-dimethylbenzimidazole phosphoribosyltransferase (CobT)"/>
    <property type="match status" value="1"/>
</dbReference>
<dbReference type="InterPro" id="IPR003200">
    <property type="entry name" value="Nict_dMeBzImd_PRibTrfase"/>
</dbReference>
<dbReference type="EC" id="2.4.2.21" evidence="3 10"/>
<evidence type="ECO:0000256" key="4">
    <source>
        <dbReference type="ARBA" id="ARBA00015486"/>
    </source>
</evidence>
<dbReference type="PANTHER" id="PTHR43463:SF1">
    <property type="entry name" value="NICOTINATE-NUCLEOTIDE--DIMETHYLBENZIMIDAZOLE PHOSPHORIBOSYLTRANSFERASE"/>
    <property type="match status" value="1"/>
</dbReference>
<dbReference type="Pfam" id="PF02277">
    <property type="entry name" value="DBI_PRT"/>
    <property type="match status" value="1"/>
</dbReference>
<dbReference type="Proteomes" id="UP000318483">
    <property type="component" value="Chromosome"/>
</dbReference>
<keyword evidence="6 10" id="KW-0328">Glycosyltransferase</keyword>
<comment type="pathway">
    <text evidence="1 10">Nucleoside biosynthesis; alpha-ribazole biosynthesis; alpha-ribazole from 5,6-dimethylbenzimidazole: step 1/2.</text>
</comment>
<dbReference type="NCBIfam" id="NF000996">
    <property type="entry name" value="PRK00105.1"/>
    <property type="match status" value="1"/>
</dbReference>
<evidence type="ECO:0000256" key="3">
    <source>
        <dbReference type="ARBA" id="ARBA00011991"/>
    </source>
</evidence>
<evidence type="ECO:0000313" key="11">
    <source>
        <dbReference type="EMBL" id="QDY69556.1"/>
    </source>
</evidence>
<dbReference type="NCBIfam" id="TIGR03160">
    <property type="entry name" value="cobT_DBIPRT"/>
    <property type="match status" value="1"/>
</dbReference>
<evidence type="ECO:0000256" key="1">
    <source>
        <dbReference type="ARBA" id="ARBA00005049"/>
    </source>
</evidence>